<keyword evidence="3" id="KW-1185">Reference proteome</keyword>
<feature type="region of interest" description="Disordered" evidence="1">
    <location>
        <begin position="172"/>
        <end position="209"/>
    </location>
</feature>
<name>E9S7V7_RUMAL</name>
<dbReference type="EMBL" id="ADKM02000018">
    <property type="protein sequence ID" value="EGC04626.1"/>
    <property type="molecule type" value="Genomic_DNA"/>
</dbReference>
<feature type="compositionally biased region" description="Low complexity" evidence="1">
    <location>
        <begin position="181"/>
        <end position="209"/>
    </location>
</feature>
<evidence type="ECO:0000313" key="3">
    <source>
        <dbReference type="Proteomes" id="UP000004259"/>
    </source>
</evidence>
<dbReference type="PANTHER" id="PTHR15506">
    <property type="entry name" value="DOPPEL PRION"/>
    <property type="match status" value="1"/>
</dbReference>
<dbReference type="STRING" id="246199.CUS_7332"/>
<dbReference type="Proteomes" id="UP000004259">
    <property type="component" value="Unassembled WGS sequence"/>
</dbReference>
<dbReference type="AlphaFoldDB" id="E9S7V7"/>
<proteinExistence type="predicted"/>
<gene>
    <name evidence="2" type="ORF">CUS_7332</name>
</gene>
<dbReference type="RefSeq" id="WP_002847078.1">
    <property type="nucleotide sequence ID" value="NZ_ADKM02000018.1"/>
</dbReference>
<organism evidence="2 3">
    <name type="scientific">Ruminococcus albus 8</name>
    <dbReference type="NCBI Taxonomy" id="246199"/>
    <lineage>
        <taxon>Bacteria</taxon>
        <taxon>Bacillati</taxon>
        <taxon>Bacillota</taxon>
        <taxon>Clostridia</taxon>
        <taxon>Eubacteriales</taxon>
        <taxon>Oscillospiraceae</taxon>
        <taxon>Ruminococcus</taxon>
    </lineage>
</organism>
<evidence type="ECO:0000313" key="2">
    <source>
        <dbReference type="EMBL" id="EGC04626.1"/>
    </source>
</evidence>
<reference evidence="2 3" key="1">
    <citation type="submission" date="2011-02" db="EMBL/GenBank/DDBJ databases">
        <authorList>
            <person name="Nelson K.E."/>
            <person name="Sutton G."/>
            <person name="Torralba M."/>
            <person name="Durkin S."/>
            <person name="Harkins D."/>
            <person name="Montgomery R."/>
            <person name="Ziemer C."/>
            <person name="Klaassens E."/>
            <person name="Ocuiv P."/>
            <person name="Morrison M."/>
        </authorList>
    </citation>
    <scope>NUCLEOTIDE SEQUENCE [LARGE SCALE GENOMIC DNA]</scope>
    <source>
        <strain evidence="2 3">8</strain>
    </source>
</reference>
<accession>E9S7V7</accession>
<protein>
    <submittedName>
        <fullName evidence="2">Uncharacterized protein</fullName>
    </submittedName>
</protein>
<evidence type="ECO:0000256" key="1">
    <source>
        <dbReference type="SAM" id="MobiDB-lite"/>
    </source>
</evidence>
<comment type="caution">
    <text evidence="2">The sequence shown here is derived from an EMBL/GenBank/DDBJ whole genome shotgun (WGS) entry which is preliminary data.</text>
</comment>
<dbReference type="eggNOG" id="COG3170">
    <property type="taxonomic scope" value="Bacteria"/>
</dbReference>
<dbReference type="PANTHER" id="PTHR15506:SF2">
    <property type="entry name" value="MAJOR PRION PROTEIN"/>
    <property type="match status" value="1"/>
</dbReference>
<sequence>MDIATLKNKATALSEKIRTEKSSYAPMGSELCLVAAEDGTIYSGITGITVSGDDIVVCSAADFALNAMKAAGKTIAAQLLIFDIGSEMTVTPDAETAAKFLDMNGSNSRCVAACDGNRETPLGELAGSSDEGLAPSEFVDGFSVDKSNPFYEEAAPSEPVAASSFLFDDSGSSVSADSLENNGAQAQQPQQGAGQGYPQQGGYMGQGYPQQGGYMGQGYPQQGGYMNQGYPQQGGYMNQGYPQQGGYMNQGYPQQGGYMNQGYPQQGGYMGQGYPQQGYGMQGGQEFSNPYQQMQNMQMPQAATGVTAATSVYNSTTTQSVMTPQASEFLKSEYLTKNGSSGTAFKKRLGNFLDDDDDDANDIISEYEKETAGDAKGDAMKAAAEKKRIARMNAKK</sequence>